<dbReference type="OMA" id="CFIYITA"/>
<dbReference type="InterPro" id="IPR055357">
    <property type="entry name" value="LRR_At1g61320_AtMIF1"/>
</dbReference>
<name>A0A9R0XBT3_TRITD</name>
<organism evidence="2 3">
    <name type="scientific">Triticum turgidum subsp. durum</name>
    <name type="common">Durum wheat</name>
    <name type="synonym">Triticum durum</name>
    <dbReference type="NCBI Taxonomy" id="4567"/>
    <lineage>
        <taxon>Eukaryota</taxon>
        <taxon>Viridiplantae</taxon>
        <taxon>Streptophyta</taxon>
        <taxon>Embryophyta</taxon>
        <taxon>Tracheophyta</taxon>
        <taxon>Spermatophyta</taxon>
        <taxon>Magnoliopsida</taxon>
        <taxon>Liliopsida</taxon>
        <taxon>Poales</taxon>
        <taxon>Poaceae</taxon>
        <taxon>BOP clade</taxon>
        <taxon>Pooideae</taxon>
        <taxon>Triticodae</taxon>
        <taxon>Triticeae</taxon>
        <taxon>Triticinae</taxon>
        <taxon>Triticum</taxon>
    </lineage>
</organism>
<dbReference type="SUPFAM" id="SSF52047">
    <property type="entry name" value="RNI-like"/>
    <property type="match status" value="1"/>
</dbReference>
<dbReference type="PANTHER" id="PTHR34145">
    <property type="entry name" value="OS02G0105600 PROTEIN"/>
    <property type="match status" value="1"/>
</dbReference>
<protein>
    <recommendedName>
        <fullName evidence="1">At1g61320/AtMIF1 LRR domain-containing protein</fullName>
    </recommendedName>
</protein>
<dbReference type="PANTHER" id="PTHR34145:SF41">
    <property type="entry name" value="OS02G0729251 PROTEIN"/>
    <property type="match status" value="1"/>
</dbReference>
<feature type="domain" description="At1g61320/AtMIF1 LRR" evidence="1">
    <location>
        <begin position="8"/>
        <end position="178"/>
    </location>
</feature>
<dbReference type="Gramene" id="TRITD5Bv1G150860.2">
    <property type="protein sequence ID" value="TRITD5Bv1G150860.2"/>
    <property type="gene ID" value="TRITD5Bv1G150860"/>
</dbReference>
<keyword evidence="3" id="KW-1185">Reference proteome</keyword>
<proteinExistence type="predicted"/>
<gene>
    <name evidence="2" type="ORF">TRITD_5Bv1G150860</name>
</gene>
<dbReference type="AlphaFoldDB" id="A0A9R0XBT3"/>
<dbReference type="InterPro" id="IPR053772">
    <property type="entry name" value="At1g61320/At1g61330-like"/>
</dbReference>
<accession>A0A9R0XBT3</accession>
<reference evidence="2 3" key="1">
    <citation type="submission" date="2017-09" db="EMBL/GenBank/DDBJ databases">
        <authorList>
            <consortium name="International Durum Wheat Genome Sequencing Consortium (IDWGSC)"/>
            <person name="Milanesi L."/>
        </authorList>
    </citation>
    <scope>NUCLEOTIDE SEQUENCE [LARGE SCALE GENOMIC DNA]</scope>
    <source>
        <strain evidence="3">cv. Svevo</strain>
    </source>
</reference>
<dbReference type="Proteomes" id="UP000324705">
    <property type="component" value="Chromosome 5B"/>
</dbReference>
<dbReference type="EMBL" id="LT934120">
    <property type="protein sequence ID" value="VAI33800.1"/>
    <property type="molecule type" value="Genomic_DNA"/>
</dbReference>
<feature type="domain" description="At1g61320/AtMIF1 LRR" evidence="1">
    <location>
        <begin position="224"/>
        <end position="405"/>
    </location>
</feature>
<evidence type="ECO:0000313" key="2">
    <source>
        <dbReference type="EMBL" id="VAI33800.1"/>
    </source>
</evidence>
<sequence>MPLGCTMVHYKFPCPVLSNGRGNSIRHLHLSRCAFHPTAGLGCLTRLFLLEVRITGDELGHLLSNSLAMEELCLNSCDTIIRLKISCLLNRFSCLSVFHCKSLEVIENRAPNLCFVRIDGAVEKLPIGDLLQMKRLHMLDYYEYDIVHDARSKLPFIMPNLETLNLSSAGEVYSQTLVFPLLFLQGWLAVDLIVRDRCCFIYITAVVPLNMFNLFKGRKYVTNIYMQMFNTPILAVKFLFLKNLKIDLNDGQMGGFSPSYDYFSLAYFLDACPVLEKFVLGVSQTRVKHELISDGDLNMRQMPGHLHCSVKNVRIMGFCSAKSMVELTYHILENATSLERLTLDTIYDNSSYGDAERSCVGKIGECNPKSRSMIMHAHKGLGVIDKYIVDKVPSTVQLSVKKLCSRCHKIKSKGFRYEYRTTTP</sequence>
<evidence type="ECO:0000313" key="3">
    <source>
        <dbReference type="Proteomes" id="UP000324705"/>
    </source>
</evidence>
<dbReference type="Pfam" id="PF23622">
    <property type="entry name" value="LRR_At1g61320_AtMIF1"/>
    <property type="match status" value="2"/>
</dbReference>
<evidence type="ECO:0000259" key="1">
    <source>
        <dbReference type="Pfam" id="PF23622"/>
    </source>
</evidence>